<dbReference type="PANTHER" id="PTHR11552">
    <property type="entry name" value="GLUCOSE-METHANOL-CHOLINE GMC OXIDOREDUCTASE"/>
    <property type="match status" value="1"/>
</dbReference>
<dbReference type="PIRSF" id="PIRSF000137">
    <property type="entry name" value="Alcohol_oxidase"/>
    <property type="match status" value="1"/>
</dbReference>
<evidence type="ECO:0000256" key="4">
    <source>
        <dbReference type="ARBA" id="ARBA00022827"/>
    </source>
</evidence>
<evidence type="ECO:0000256" key="3">
    <source>
        <dbReference type="ARBA" id="ARBA00022630"/>
    </source>
</evidence>
<gene>
    <name evidence="10" type="ORF">OI25_7298</name>
</gene>
<evidence type="ECO:0000259" key="9">
    <source>
        <dbReference type="PROSITE" id="PS00624"/>
    </source>
</evidence>
<evidence type="ECO:0000313" key="11">
    <source>
        <dbReference type="Proteomes" id="UP000032614"/>
    </source>
</evidence>
<feature type="region of interest" description="Disordered" evidence="7">
    <location>
        <begin position="132"/>
        <end position="153"/>
    </location>
</feature>
<dbReference type="Gene3D" id="3.30.560.10">
    <property type="entry name" value="Glucose Oxidase, domain 3"/>
    <property type="match status" value="1"/>
</dbReference>
<evidence type="ECO:0000259" key="8">
    <source>
        <dbReference type="PROSITE" id="PS00623"/>
    </source>
</evidence>
<dbReference type="Gene3D" id="3.50.50.60">
    <property type="entry name" value="FAD/NAD(P)-binding domain"/>
    <property type="match status" value="1"/>
</dbReference>
<evidence type="ECO:0000256" key="1">
    <source>
        <dbReference type="ARBA" id="ARBA00001974"/>
    </source>
</evidence>
<comment type="similarity">
    <text evidence="2 6">Belongs to the GMC oxidoreductase family.</text>
</comment>
<dbReference type="Proteomes" id="UP000032614">
    <property type="component" value="Chromosome 3"/>
</dbReference>
<dbReference type="InterPro" id="IPR012132">
    <property type="entry name" value="GMC_OxRdtase"/>
</dbReference>
<feature type="domain" description="Glucose-methanol-choline oxidoreductase N-terminal" evidence="9">
    <location>
        <begin position="257"/>
        <end position="271"/>
    </location>
</feature>
<evidence type="ECO:0000256" key="6">
    <source>
        <dbReference type="RuleBase" id="RU003968"/>
    </source>
</evidence>
<organism evidence="10 11">
    <name type="scientific">Paraburkholderia fungorum</name>
    <dbReference type="NCBI Taxonomy" id="134537"/>
    <lineage>
        <taxon>Bacteria</taxon>
        <taxon>Pseudomonadati</taxon>
        <taxon>Pseudomonadota</taxon>
        <taxon>Betaproteobacteria</taxon>
        <taxon>Burkholderiales</taxon>
        <taxon>Burkholderiaceae</taxon>
        <taxon>Paraburkholderia</taxon>
    </lineage>
</organism>
<evidence type="ECO:0000256" key="2">
    <source>
        <dbReference type="ARBA" id="ARBA00010790"/>
    </source>
</evidence>
<dbReference type="GO" id="GO:0050660">
    <property type="term" value="F:flavin adenine dinucleotide binding"/>
    <property type="evidence" value="ECO:0007669"/>
    <property type="project" value="InterPro"/>
</dbReference>
<dbReference type="SUPFAM" id="SSF54373">
    <property type="entry name" value="FAD-linked reductases, C-terminal domain"/>
    <property type="match status" value="1"/>
</dbReference>
<name>A0AAU8TA72_9BURK</name>
<dbReference type="EMBL" id="CP010025">
    <property type="protein sequence ID" value="AJZ57005.1"/>
    <property type="molecule type" value="Genomic_DNA"/>
</dbReference>
<proteinExistence type="inferred from homology"/>
<dbReference type="GeneID" id="66513621"/>
<evidence type="ECO:0000256" key="5">
    <source>
        <dbReference type="PIRSR" id="PIRSR000137-2"/>
    </source>
</evidence>
<dbReference type="PANTHER" id="PTHR11552:SF147">
    <property type="entry name" value="CHOLINE DEHYDROGENASE, MITOCHONDRIAL"/>
    <property type="match status" value="1"/>
</dbReference>
<dbReference type="AlphaFoldDB" id="A0AAU8TA72"/>
<dbReference type="PROSITE" id="PS00623">
    <property type="entry name" value="GMC_OXRED_1"/>
    <property type="match status" value="1"/>
</dbReference>
<feature type="binding site" evidence="5">
    <location>
        <position position="221"/>
    </location>
    <ligand>
        <name>FAD</name>
        <dbReference type="ChEBI" id="CHEBI:57692"/>
    </ligand>
</feature>
<dbReference type="GO" id="GO:0016614">
    <property type="term" value="F:oxidoreductase activity, acting on CH-OH group of donors"/>
    <property type="evidence" value="ECO:0007669"/>
    <property type="project" value="InterPro"/>
</dbReference>
<dbReference type="Pfam" id="PF00732">
    <property type="entry name" value="GMC_oxred_N"/>
    <property type="match status" value="1"/>
</dbReference>
<keyword evidence="4 5" id="KW-0274">FAD</keyword>
<dbReference type="PROSITE" id="PS00624">
    <property type="entry name" value="GMC_OXRED_2"/>
    <property type="match status" value="1"/>
</dbReference>
<protein>
    <submittedName>
        <fullName evidence="10">GMC oxidoreductase family protein</fullName>
    </submittedName>
</protein>
<comment type="cofactor">
    <cofactor evidence="1 5">
        <name>FAD</name>
        <dbReference type="ChEBI" id="CHEBI:57692"/>
    </cofactor>
</comment>
<dbReference type="InterPro" id="IPR007867">
    <property type="entry name" value="GMC_OxRtase_C"/>
</dbReference>
<feature type="binding site" evidence="5">
    <location>
        <position position="85"/>
    </location>
    <ligand>
        <name>FAD</name>
        <dbReference type="ChEBI" id="CHEBI:57692"/>
    </ligand>
</feature>
<reference evidence="10 11" key="1">
    <citation type="journal article" date="2015" name="Genome Announc.">
        <title>Complete genome sequences for 59 burkholderia isolates, both pathogenic and near neighbor.</title>
        <authorList>
            <person name="Johnson S.L."/>
            <person name="Bishop-Lilly K.A."/>
            <person name="Ladner J.T."/>
            <person name="Daligault H.E."/>
            <person name="Davenport K.W."/>
            <person name="Jaissle J."/>
            <person name="Frey K.G."/>
            <person name="Koroleva G.I."/>
            <person name="Bruce D.C."/>
            <person name="Coyne S.R."/>
            <person name="Broomall S.M."/>
            <person name="Li P.E."/>
            <person name="Teshima H."/>
            <person name="Gibbons H.S."/>
            <person name="Palacios G.F."/>
            <person name="Rosenzweig C.N."/>
            <person name="Redden C.L."/>
            <person name="Xu Y."/>
            <person name="Minogue T.D."/>
            <person name="Chain P.S."/>
        </authorList>
    </citation>
    <scope>NUCLEOTIDE SEQUENCE [LARGE SCALE GENOMIC DNA]</scope>
    <source>
        <strain evidence="10 11">ATCC BAA-463</strain>
    </source>
</reference>
<dbReference type="InterPro" id="IPR000172">
    <property type="entry name" value="GMC_OxRdtase_N"/>
</dbReference>
<dbReference type="SUPFAM" id="SSF51905">
    <property type="entry name" value="FAD/NAD(P)-binding domain"/>
    <property type="match status" value="1"/>
</dbReference>
<dbReference type="KEGG" id="bfn:OI25_7298"/>
<keyword evidence="3 6" id="KW-0285">Flavoprotein</keyword>
<dbReference type="InterPro" id="IPR036188">
    <property type="entry name" value="FAD/NAD-bd_sf"/>
</dbReference>
<dbReference type="RefSeq" id="WP_046565454.1">
    <property type="nucleotide sequence ID" value="NZ_CP010025.1"/>
</dbReference>
<evidence type="ECO:0000313" key="10">
    <source>
        <dbReference type="EMBL" id="AJZ57005.1"/>
    </source>
</evidence>
<evidence type="ECO:0000256" key="7">
    <source>
        <dbReference type="SAM" id="MobiDB-lite"/>
    </source>
</evidence>
<dbReference type="Pfam" id="PF05199">
    <property type="entry name" value="GMC_oxred_C"/>
    <property type="match status" value="1"/>
</dbReference>
<sequence>MIPQTFDYIVIGAGTAGCVLANRLSADSAVSVLLIEAGGQDLHPMIHVPAGFIRLMDHEDITWRYRTAGSPHTGSREIMFPRGRVLGGSSSINGLLYVRPFREDLEEWAAQSDDSWRYDQVLQYYQKSETWTGKPSPLRGTEGPVRVTRTPEPPPICHAAVQAGQEAGLEYREDPNEPHTHGSIWYYQQTRNGRRRSSAARGYLRPARGRANLTIMTRAQVSRLLIADKLCQGVAVRRDNGATEECYARREVILSAGAIGSPQILQVSGVGPAEVLEEYGIRPVHLLEGVGNNLQDHYIVRLGYGVKDTVTANQRGRGLRLVGEVMNYLVRGKGLLTYSASSVGAFYRSKYSQRTDVQYVMAGGSFKHGRIGELEETPGVTIGCWQMRPKSRGHVRIRSADIAVAPEINPAYLADSFDAAVIAEGLKFGRELFSHQPLARYVVTESIPGYDCADDEALIRYARSNGSTVFHPAGTCAMGTGDAAVVDAQLRVRGIDRLRVVDASIMPNVTSTNTNATVLMIAEKAAAMILAGQ</sequence>
<feature type="domain" description="Glucose-methanol-choline oxidoreductase N-terminal" evidence="8">
    <location>
        <begin position="83"/>
        <end position="106"/>
    </location>
</feature>
<accession>A0AAU8TA72</accession>